<accession>A0A8S1NPA8</accession>
<dbReference type="Pfam" id="PF01652">
    <property type="entry name" value="IF4E"/>
    <property type="match status" value="1"/>
</dbReference>
<gene>
    <name evidence="1" type="ORF">PPRIM_AZ9-3.1.T0870035</name>
</gene>
<dbReference type="InterPro" id="IPR001040">
    <property type="entry name" value="TIF_eIF_4E"/>
</dbReference>
<comment type="caution">
    <text evidence="1">The sequence shown here is derived from an EMBL/GenBank/DDBJ whole genome shotgun (WGS) entry which is preliminary data.</text>
</comment>
<evidence type="ECO:0000313" key="2">
    <source>
        <dbReference type="Proteomes" id="UP000688137"/>
    </source>
</evidence>
<dbReference type="PANTHER" id="PTHR11960">
    <property type="entry name" value="EUKARYOTIC TRANSLATION INITIATION FACTOR 4E RELATED"/>
    <property type="match status" value="1"/>
</dbReference>
<evidence type="ECO:0008006" key="3">
    <source>
        <dbReference type="Google" id="ProtNLM"/>
    </source>
</evidence>
<evidence type="ECO:0000313" key="1">
    <source>
        <dbReference type="EMBL" id="CAD8090925.1"/>
    </source>
</evidence>
<keyword evidence="2" id="KW-1185">Reference proteome</keyword>
<organism evidence="1 2">
    <name type="scientific">Paramecium primaurelia</name>
    <dbReference type="NCBI Taxonomy" id="5886"/>
    <lineage>
        <taxon>Eukaryota</taxon>
        <taxon>Sar</taxon>
        <taxon>Alveolata</taxon>
        <taxon>Ciliophora</taxon>
        <taxon>Intramacronucleata</taxon>
        <taxon>Oligohymenophorea</taxon>
        <taxon>Peniculida</taxon>
        <taxon>Parameciidae</taxon>
        <taxon>Paramecium</taxon>
    </lineage>
</organism>
<dbReference type="GO" id="GO:0003743">
    <property type="term" value="F:translation initiation factor activity"/>
    <property type="evidence" value="ECO:0007669"/>
    <property type="project" value="InterPro"/>
</dbReference>
<dbReference type="EMBL" id="CAJJDM010000090">
    <property type="protein sequence ID" value="CAD8090925.1"/>
    <property type="molecule type" value="Genomic_DNA"/>
</dbReference>
<dbReference type="GO" id="GO:0000340">
    <property type="term" value="F:RNA 7-methylguanosine cap binding"/>
    <property type="evidence" value="ECO:0007669"/>
    <property type="project" value="TreeGrafter"/>
</dbReference>
<dbReference type="PANTHER" id="PTHR11960:SF18">
    <property type="entry name" value="EUKARYOTIC TRANSLATION INITIATION FACTOR 4E HOMOLOGOUS PROTEIN, ISOFORM B"/>
    <property type="match status" value="1"/>
</dbReference>
<name>A0A8S1NPA8_PARPR</name>
<dbReference type="Proteomes" id="UP000688137">
    <property type="component" value="Unassembled WGS sequence"/>
</dbReference>
<protein>
    <recommendedName>
        <fullName evidence="3">Eukaryotic translation initiation factor 4E</fullName>
    </recommendedName>
</protein>
<sequence>MLQLASDFTFWLGTFKQGQYVQEVIGSFSTAEDFWAYYQHIVRPEQQPEGNQIFLFKKNITPVWEDPQNKFGGRFIFKVRKSLGNQILEELLLSFVGADCDYDEFINGIVCHTKKGFIQMALWVKDIKHNMDAFTTIEKWLKESILQLKEDRDIEFAFHPLT</sequence>
<proteinExistence type="predicted"/>
<dbReference type="AlphaFoldDB" id="A0A8S1NPA8"/>
<dbReference type="OMA" id="DIEFAFH"/>
<reference evidence="1" key="1">
    <citation type="submission" date="2021-01" db="EMBL/GenBank/DDBJ databases">
        <authorList>
            <consortium name="Genoscope - CEA"/>
            <person name="William W."/>
        </authorList>
    </citation>
    <scope>NUCLEOTIDE SEQUENCE</scope>
</reference>
<dbReference type="GO" id="GO:0016281">
    <property type="term" value="C:eukaryotic translation initiation factor 4F complex"/>
    <property type="evidence" value="ECO:0007669"/>
    <property type="project" value="TreeGrafter"/>
</dbReference>